<dbReference type="Pfam" id="PF13075">
    <property type="entry name" value="DUF3939"/>
    <property type="match status" value="1"/>
</dbReference>
<dbReference type="EMBL" id="MLQQ01000010">
    <property type="protein sequence ID" value="OIJ13993.1"/>
    <property type="molecule type" value="Genomic_DNA"/>
</dbReference>
<dbReference type="RefSeq" id="WP_071312687.1">
    <property type="nucleotide sequence ID" value="NZ_MLQQ01000010.1"/>
</dbReference>
<gene>
    <name evidence="1" type="ORF">BKP35_07240</name>
</gene>
<comment type="caution">
    <text evidence="1">The sequence shown here is derived from an EMBL/GenBank/DDBJ whole genome shotgun (WGS) entry which is preliminary data.</text>
</comment>
<evidence type="ECO:0000313" key="1">
    <source>
        <dbReference type="EMBL" id="OIJ13993.1"/>
    </source>
</evidence>
<reference evidence="1 2" key="1">
    <citation type="submission" date="2016-10" db="EMBL/GenBank/DDBJ databases">
        <title>Draft genome sequences of four alkaliphilic bacteria belonging to the Anaerobacillus genus.</title>
        <authorList>
            <person name="Bassil N.M."/>
            <person name="Lloyd J.R."/>
        </authorList>
    </citation>
    <scope>NUCLEOTIDE SEQUENCE [LARGE SCALE GENOMIC DNA]</scope>
    <source>
        <strain evidence="1 2">DSM 15340</strain>
    </source>
</reference>
<keyword evidence="2" id="KW-1185">Reference proteome</keyword>
<evidence type="ECO:0000313" key="2">
    <source>
        <dbReference type="Proteomes" id="UP000180098"/>
    </source>
</evidence>
<dbReference type="AlphaFoldDB" id="A0A1S2LPE8"/>
<organism evidence="1 2">
    <name type="scientific">Anaerobacillus arseniciselenatis</name>
    <dbReference type="NCBI Taxonomy" id="85682"/>
    <lineage>
        <taxon>Bacteria</taxon>
        <taxon>Bacillati</taxon>
        <taxon>Bacillota</taxon>
        <taxon>Bacilli</taxon>
        <taxon>Bacillales</taxon>
        <taxon>Bacillaceae</taxon>
        <taxon>Anaerobacillus</taxon>
    </lineage>
</organism>
<dbReference type="Proteomes" id="UP000180098">
    <property type="component" value="Unassembled WGS sequence"/>
</dbReference>
<accession>A0A1S2LPE8</accession>
<dbReference type="InterPro" id="IPR025071">
    <property type="entry name" value="DUF3939"/>
</dbReference>
<protein>
    <submittedName>
        <fullName evidence="1">Uncharacterized protein</fullName>
    </submittedName>
</protein>
<sequence>MFFKKRKQNEKGEAANKKIEVTIEQVRQAVNEYADGLPKGISLRSIVLDDHSINFDLLKEHSC</sequence>
<proteinExistence type="predicted"/>
<name>A0A1S2LPE8_9BACI</name>